<dbReference type="Proteomes" id="UP000184330">
    <property type="component" value="Unassembled WGS sequence"/>
</dbReference>
<keyword evidence="2" id="KW-1133">Transmembrane helix</keyword>
<feature type="compositionally biased region" description="Pro residues" evidence="1">
    <location>
        <begin position="39"/>
        <end position="53"/>
    </location>
</feature>
<accession>A0A1L7X0Y5</accession>
<keyword evidence="2" id="KW-0472">Membrane</keyword>
<gene>
    <name evidence="4" type="ORF">PAC_08564</name>
</gene>
<evidence type="ECO:0000256" key="1">
    <source>
        <dbReference type="SAM" id="MobiDB-lite"/>
    </source>
</evidence>
<feature type="region of interest" description="Disordered" evidence="1">
    <location>
        <begin position="128"/>
        <end position="171"/>
    </location>
</feature>
<dbReference type="OrthoDB" id="3542986at2759"/>
<keyword evidence="5" id="KW-1185">Reference proteome</keyword>
<evidence type="ECO:0000313" key="4">
    <source>
        <dbReference type="EMBL" id="CZR58672.1"/>
    </source>
</evidence>
<keyword evidence="3" id="KW-0732">Signal</keyword>
<feature type="signal peptide" evidence="3">
    <location>
        <begin position="1"/>
        <end position="22"/>
    </location>
</feature>
<reference evidence="4 5" key="1">
    <citation type="submission" date="2016-03" db="EMBL/GenBank/DDBJ databases">
        <authorList>
            <person name="Ploux O."/>
        </authorList>
    </citation>
    <scope>NUCLEOTIDE SEQUENCE [LARGE SCALE GENOMIC DNA]</scope>
    <source>
        <strain evidence="4 5">UAMH 11012</strain>
    </source>
</reference>
<feature type="chain" id="PRO_5012318235" evidence="3">
    <location>
        <begin position="23"/>
        <end position="249"/>
    </location>
</feature>
<keyword evidence="2" id="KW-0812">Transmembrane</keyword>
<dbReference type="EMBL" id="FJOG01000012">
    <property type="protein sequence ID" value="CZR58672.1"/>
    <property type="molecule type" value="Genomic_DNA"/>
</dbReference>
<feature type="region of interest" description="Disordered" evidence="1">
    <location>
        <begin position="30"/>
        <end position="55"/>
    </location>
</feature>
<sequence>MVRAVPFNSAMALTTLFSITSAIPSSSLQSLKTRMEMPDSPPPPPPPPGPPPSTSAKVWNFATNGLPVSYRVAIIIDAFVLVVTIISLCLLGWYMRKQYRRRRLLQAIREQEQDDVGLKLRDLETEMEEGNVGGGSVDLDSSFEPPSSSPNPQPSTPTLLHGSKQKSGKHEALRKFDLDYNEEEGYGDSSKLGYRVNPLGKAKSSPISAEFRGDPLGKAGGLRLWEEEKERHRRVGQRVAAGYDGFRGN</sequence>
<feature type="transmembrane region" description="Helical" evidence="2">
    <location>
        <begin position="68"/>
        <end position="94"/>
    </location>
</feature>
<evidence type="ECO:0000256" key="2">
    <source>
        <dbReference type="SAM" id="Phobius"/>
    </source>
</evidence>
<protein>
    <submittedName>
        <fullName evidence="4">Uncharacterized protein</fullName>
    </submittedName>
</protein>
<name>A0A1L7X0Y5_9HELO</name>
<evidence type="ECO:0000256" key="3">
    <source>
        <dbReference type="SAM" id="SignalP"/>
    </source>
</evidence>
<organism evidence="4 5">
    <name type="scientific">Phialocephala subalpina</name>
    <dbReference type="NCBI Taxonomy" id="576137"/>
    <lineage>
        <taxon>Eukaryota</taxon>
        <taxon>Fungi</taxon>
        <taxon>Dikarya</taxon>
        <taxon>Ascomycota</taxon>
        <taxon>Pezizomycotina</taxon>
        <taxon>Leotiomycetes</taxon>
        <taxon>Helotiales</taxon>
        <taxon>Mollisiaceae</taxon>
        <taxon>Phialocephala</taxon>
        <taxon>Phialocephala fortinii species complex</taxon>
    </lineage>
</organism>
<proteinExistence type="predicted"/>
<dbReference type="AlphaFoldDB" id="A0A1L7X0Y5"/>
<evidence type="ECO:0000313" key="5">
    <source>
        <dbReference type="Proteomes" id="UP000184330"/>
    </source>
</evidence>